<dbReference type="EMBL" id="CAAALY010265419">
    <property type="protein sequence ID" value="VEL40559.1"/>
    <property type="molecule type" value="Genomic_DNA"/>
</dbReference>
<evidence type="ECO:0000313" key="2">
    <source>
        <dbReference type="Proteomes" id="UP000784294"/>
    </source>
</evidence>
<comment type="caution">
    <text evidence="1">The sequence shown here is derived from an EMBL/GenBank/DDBJ whole genome shotgun (WGS) entry which is preliminary data.</text>
</comment>
<dbReference type="Proteomes" id="UP000784294">
    <property type="component" value="Unassembled WGS sequence"/>
</dbReference>
<evidence type="ECO:0000313" key="1">
    <source>
        <dbReference type="EMBL" id="VEL40559.1"/>
    </source>
</evidence>
<proteinExistence type="predicted"/>
<accession>A0A3S5BCK7</accession>
<sequence>MRPNSDDVQRMMYESSVRFHAKRERMIRGLPQPERRAKAKRLQYNASHPSSSGEIEQRISSSCTFIRNESTPQQTFSDLGRIFAK</sequence>
<name>A0A3S5BCK7_9PLAT</name>
<dbReference type="AlphaFoldDB" id="A0A3S5BCK7"/>
<gene>
    <name evidence="1" type="ORF">PXEA_LOCUS33999</name>
</gene>
<protein>
    <submittedName>
        <fullName evidence="1">Uncharacterized protein</fullName>
    </submittedName>
</protein>
<reference evidence="1" key="1">
    <citation type="submission" date="2018-11" db="EMBL/GenBank/DDBJ databases">
        <authorList>
            <consortium name="Pathogen Informatics"/>
        </authorList>
    </citation>
    <scope>NUCLEOTIDE SEQUENCE</scope>
</reference>
<organism evidence="1 2">
    <name type="scientific">Protopolystoma xenopodis</name>
    <dbReference type="NCBI Taxonomy" id="117903"/>
    <lineage>
        <taxon>Eukaryota</taxon>
        <taxon>Metazoa</taxon>
        <taxon>Spiralia</taxon>
        <taxon>Lophotrochozoa</taxon>
        <taxon>Platyhelminthes</taxon>
        <taxon>Monogenea</taxon>
        <taxon>Polyopisthocotylea</taxon>
        <taxon>Polystomatidea</taxon>
        <taxon>Polystomatidae</taxon>
        <taxon>Protopolystoma</taxon>
    </lineage>
</organism>
<keyword evidence="2" id="KW-1185">Reference proteome</keyword>